<evidence type="ECO:0000313" key="2">
    <source>
        <dbReference type="Proteomes" id="UP000814033"/>
    </source>
</evidence>
<keyword evidence="2" id="KW-1185">Reference proteome</keyword>
<organism evidence="1 2">
    <name type="scientific">Auriscalpium vulgare</name>
    <dbReference type="NCBI Taxonomy" id="40419"/>
    <lineage>
        <taxon>Eukaryota</taxon>
        <taxon>Fungi</taxon>
        <taxon>Dikarya</taxon>
        <taxon>Basidiomycota</taxon>
        <taxon>Agaricomycotina</taxon>
        <taxon>Agaricomycetes</taxon>
        <taxon>Russulales</taxon>
        <taxon>Auriscalpiaceae</taxon>
        <taxon>Auriscalpium</taxon>
    </lineage>
</organism>
<proteinExistence type="predicted"/>
<dbReference type="EMBL" id="MU275846">
    <property type="protein sequence ID" value="KAI0052247.1"/>
    <property type="molecule type" value="Genomic_DNA"/>
</dbReference>
<reference evidence="1" key="1">
    <citation type="submission" date="2021-02" db="EMBL/GenBank/DDBJ databases">
        <authorList>
            <consortium name="DOE Joint Genome Institute"/>
            <person name="Ahrendt S."/>
            <person name="Looney B.P."/>
            <person name="Miyauchi S."/>
            <person name="Morin E."/>
            <person name="Drula E."/>
            <person name="Courty P.E."/>
            <person name="Chicoki N."/>
            <person name="Fauchery L."/>
            <person name="Kohler A."/>
            <person name="Kuo A."/>
            <person name="Labutti K."/>
            <person name="Pangilinan J."/>
            <person name="Lipzen A."/>
            <person name="Riley R."/>
            <person name="Andreopoulos W."/>
            <person name="He G."/>
            <person name="Johnson J."/>
            <person name="Barry K.W."/>
            <person name="Grigoriev I.V."/>
            <person name="Nagy L."/>
            <person name="Hibbett D."/>
            <person name="Henrissat B."/>
            <person name="Matheny P.B."/>
            <person name="Labbe J."/>
            <person name="Martin F."/>
        </authorList>
    </citation>
    <scope>NUCLEOTIDE SEQUENCE</scope>
    <source>
        <strain evidence="1">FP105234-sp</strain>
    </source>
</reference>
<accession>A0ACB8S7S5</accession>
<reference evidence="1" key="2">
    <citation type="journal article" date="2022" name="New Phytol.">
        <title>Evolutionary transition to the ectomycorrhizal habit in the genomes of a hyperdiverse lineage of mushroom-forming fungi.</title>
        <authorList>
            <person name="Looney B."/>
            <person name="Miyauchi S."/>
            <person name="Morin E."/>
            <person name="Drula E."/>
            <person name="Courty P.E."/>
            <person name="Kohler A."/>
            <person name="Kuo A."/>
            <person name="LaButti K."/>
            <person name="Pangilinan J."/>
            <person name="Lipzen A."/>
            <person name="Riley R."/>
            <person name="Andreopoulos W."/>
            <person name="He G."/>
            <person name="Johnson J."/>
            <person name="Nolan M."/>
            <person name="Tritt A."/>
            <person name="Barry K.W."/>
            <person name="Grigoriev I.V."/>
            <person name="Nagy L.G."/>
            <person name="Hibbett D."/>
            <person name="Henrissat B."/>
            <person name="Matheny P.B."/>
            <person name="Labbe J."/>
            <person name="Martin F.M."/>
        </authorList>
    </citation>
    <scope>NUCLEOTIDE SEQUENCE</scope>
    <source>
        <strain evidence="1">FP105234-sp</strain>
    </source>
</reference>
<evidence type="ECO:0000313" key="1">
    <source>
        <dbReference type="EMBL" id="KAI0052247.1"/>
    </source>
</evidence>
<gene>
    <name evidence="1" type="ORF">FA95DRAFT_1601919</name>
</gene>
<comment type="caution">
    <text evidence="1">The sequence shown here is derived from an EMBL/GenBank/DDBJ whole genome shotgun (WGS) entry which is preliminary data.</text>
</comment>
<name>A0ACB8S7S5_9AGAM</name>
<dbReference type="Proteomes" id="UP000814033">
    <property type="component" value="Unassembled WGS sequence"/>
</dbReference>
<protein>
    <submittedName>
        <fullName evidence="1">Uncharacterized protein</fullName>
    </submittedName>
</protein>
<sequence>MSTSPPSYELVRQPDFEDSPPEYGAAISSIHADIPITSEHKVSLKHPDGREGLTLVVRSRAQDGKYLPLFFDGDAIAGEVRVNFEKAESLKGATIRVTGVVMSVGTMDLTFLDLVEPLWSPEGQGPLQGEHTWPFSIKLPADTPLALNPKSTPERYSLPPSISDRASPVQVRYKLAVNVRRGVLYADHDLYTSFVYLPRSIAEPPSVMRRVAYQEMTPLLGPEEDPQGWKVLHPLGIEGTLSKKRSVSVQCDFAVAIPLSYGSGSPIPLKVTLRGADAEALDLLAPALKVQLRRTITTGSEHASQRSDKTFVNTVAQAVFWPESEATTGAGTSGTKVMWGELYVPKGITATFSFFKLAIKYDLVVLPPQIPGFASSAKSKEPLLSEPIVVTLANARGVHSRSYVPPGYVVPEPEEDWQSTAYAFLETGKYRYSGRSD</sequence>